<proteinExistence type="inferred from homology"/>
<dbReference type="EC" id="2.5.1.61" evidence="8"/>
<dbReference type="Proteomes" id="UP000182258">
    <property type="component" value="Unassembled WGS sequence"/>
</dbReference>
<dbReference type="PATRIC" id="fig|728005.3.peg.1933"/>
<dbReference type="OrthoDB" id="9810298at2"/>
<protein>
    <recommendedName>
        <fullName evidence="8">Porphobilinogen deaminase</fullName>
        <shortName evidence="8">PBG</shortName>
        <ecNumber evidence="8">2.5.1.61</ecNumber>
    </recommendedName>
    <alternativeName>
        <fullName evidence="8">Hydroxymethylbilane synthase</fullName>
        <shortName evidence="8">HMBS</shortName>
    </alternativeName>
    <alternativeName>
        <fullName evidence="8">Pre-uroporphyrinogen synthase</fullName>
    </alternativeName>
</protein>
<dbReference type="HAMAP" id="MF_00260">
    <property type="entry name" value="Porphobil_deam"/>
    <property type="match status" value="1"/>
</dbReference>
<evidence type="ECO:0000256" key="5">
    <source>
        <dbReference type="ARBA" id="ARBA00022679"/>
    </source>
</evidence>
<dbReference type="Proteomes" id="UP000033519">
    <property type="component" value="Unassembled WGS sequence"/>
</dbReference>
<dbReference type="GO" id="GO:0006782">
    <property type="term" value="P:protoporphyrinogen IX biosynthetic process"/>
    <property type="evidence" value="ECO:0007669"/>
    <property type="project" value="UniProtKB-UniRule"/>
</dbReference>
<sequence>MQSPPSFARIGTRGSPLALAQARLVRRLLSQTHGVAEDDIAIEVISTGGDRSQASNASLIEIGGKGLFTKEIDDAMLSGRVDIGVHSAKDVATRLPEGIRLVAFLEREDVRDAFMSVKVQSLDHLGERAKFGTSSIRRAAQVLRVRPDLVIVPFRGNVGTRLQKLIDGVADGTMLAMAGLNRLGEGHRATAPLDPEIFMPAPAQGAIGLAVRRDDARMTALVEALDHAPTSITVTAERAMLAVLDGSCRTPVGALTSLSNGTLTVKGQILSLDGKTAFDSAATGTDPEALGRQVGEDLIARAGTEWLAQWAANS</sequence>
<comment type="catalytic activity">
    <reaction evidence="7 8">
        <text>4 porphobilinogen + H2O = hydroxymethylbilane + 4 NH4(+)</text>
        <dbReference type="Rhea" id="RHEA:13185"/>
        <dbReference type="ChEBI" id="CHEBI:15377"/>
        <dbReference type="ChEBI" id="CHEBI:28938"/>
        <dbReference type="ChEBI" id="CHEBI:57845"/>
        <dbReference type="ChEBI" id="CHEBI:58126"/>
        <dbReference type="EC" id="2.5.1.61"/>
    </reaction>
</comment>
<reference evidence="12 14" key="2">
    <citation type="submission" date="2016-10" db="EMBL/GenBank/DDBJ databases">
        <authorList>
            <person name="de Groot N.N."/>
        </authorList>
    </citation>
    <scope>NUCLEOTIDE SEQUENCE [LARGE SCALE GENOMIC DNA]</scope>
    <source>
        <strain evidence="12 14">CGMCC 1.10210</strain>
    </source>
</reference>
<organism evidence="12 14">
    <name type="scientific">Devosia psychrophila</name>
    <dbReference type="NCBI Taxonomy" id="728005"/>
    <lineage>
        <taxon>Bacteria</taxon>
        <taxon>Pseudomonadati</taxon>
        <taxon>Pseudomonadota</taxon>
        <taxon>Alphaproteobacteria</taxon>
        <taxon>Hyphomicrobiales</taxon>
        <taxon>Devosiaceae</taxon>
        <taxon>Devosia</taxon>
    </lineage>
</organism>
<evidence type="ECO:0000256" key="1">
    <source>
        <dbReference type="ARBA" id="ARBA00002869"/>
    </source>
</evidence>
<comment type="similarity">
    <text evidence="3 8">Belongs to the HMBS family.</text>
</comment>
<comment type="function">
    <text evidence="1 8">Tetrapolymerization of the monopyrrole PBG into the hydroxymethylbilane pre-uroporphyrinogen in several discrete steps.</text>
</comment>
<dbReference type="AlphaFoldDB" id="A0A0F5PTH8"/>
<dbReference type="GO" id="GO:0005737">
    <property type="term" value="C:cytoplasm"/>
    <property type="evidence" value="ECO:0007669"/>
    <property type="project" value="UniProtKB-UniRule"/>
</dbReference>
<dbReference type="FunFam" id="3.40.190.10:FF:000005">
    <property type="entry name" value="Porphobilinogen deaminase"/>
    <property type="match status" value="1"/>
</dbReference>
<evidence type="ECO:0000256" key="3">
    <source>
        <dbReference type="ARBA" id="ARBA00005638"/>
    </source>
</evidence>
<feature type="domain" description="Porphobilinogen deaminase C-terminal" evidence="10">
    <location>
        <begin position="232"/>
        <end position="299"/>
    </location>
</feature>
<evidence type="ECO:0000313" key="13">
    <source>
        <dbReference type="Proteomes" id="UP000033519"/>
    </source>
</evidence>
<evidence type="ECO:0000256" key="8">
    <source>
        <dbReference type="HAMAP-Rule" id="MF_00260"/>
    </source>
</evidence>
<evidence type="ECO:0000256" key="7">
    <source>
        <dbReference type="ARBA" id="ARBA00048169"/>
    </source>
</evidence>
<comment type="cofactor">
    <cofactor evidence="8">
        <name>dipyrromethane</name>
        <dbReference type="ChEBI" id="CHEBI:60342"/>
    </cofactor>
    <text evidence="8">Binds 1 dipyrromethane group covalently.</text>
</comment>
<feature type="modified residue" description="S-(dipyrrolylmethanemethyl)cysteine" evidence="8">
    <location>
        <position position="248"/>
    </location>
</feature>
<dbReference type="NCBIfam" id="TIGR00212">
    <property type="entry name" value="hemC"/>
    <property type="match status" value="1"/>
</dbReference>
<dbReference type="STRING" id="728005.SAMN04488059_10189"/>
<dbReference type="EMBL" id="FOMB01000001">
    <property type="protein sequence ID" value="SFB93031.1"/>
    <property type="molecule type" value="Genomic_DNA"/>
</dbReference>
<dbReference type="PANTHER" id="PTHR11557:SF0">
    <property type="entry name" value="PORPHOBILINOGEN DEAMINASE"/>
    <property type="match status" value="1"/>
</dbReference>
<gene>
    <name evidence="8" type="primary">hemC</name>
    <name evidence="12" type="ORF">SAMN04488059_10189</name>
    <name evidence="11" type="ORF">WH91_18485</name>
</gene>
<dbReference type="SUPFAM" id="SSF53850">
    <property type="entry name" value="Periplasmic binding protein-like II"/>
    <property type="match status" value="1"/>
</dbReference>
<evidence type="ECO:0000313" key="12">
    <source>
        <dbReference type="EMBL" id="SFB93031.1"/>
    </source>
</evidence>
<evidence type="ECO:0000313" key="11">
    <source>
        <dbReference type="EMBL" id="KKC31686.1"/>
    </source>
</evidence>
<dbReference type="SUPFAM" id="SSF54782">
    <property type="entry name" value="Porphobilinogen deaminase (hydroxymethylbilane synthase), C-terminal domain"/>
    <property type="match status" value="1"/>
</dbReference>
<comment type="miscellaneous">
    <text evidence="8">The porphobilinogen subunits are added to the dipyrromethane group.</text>
</comment>
<keyword evidence="13" id="KW-1185">Reference proteome</keyword>
<dbReference type="UniPathway" id="UPA00251">
    <property type="reaction ID" value="UER00319"/>
</dbReference>
<dbReference type="InterPro" id="IPR022419">
    <property type="entry name" value="Porphobilin_deaminase_cofac_BS"/>
</dbReference>
<dbReference type="Pfam" id="PF01379">
    <property type="entry name" value="Porphobil_deam"/>
    <property type="match status" value="1"/>
</dbReference>
<evidence type="ECO:0000256" key="6">
    <source>
        <dbReference type="ARBA" id="ARBA00023244"/>
    </source>
</evidence>
<dbReference type="InterPro" id="IPR036803">
    <property type="entry name" value="Porphobilinogen_deaminase_C_sf"/>
</dbReference>
<keyword evidence="5 8" id="KW-0808">Transferase</keyword>
<dbReference type="PRINTS" id="PR00151">
    <property type="entry name" value="PORPHBDMNASE"/>
</dbReference>
<dbReference type="PIRSF" id="PIRSF001438">
    <property type="entry name" value="4pyrrol_synth_OHMeBilane_synth"/>
    <property type="match status" value="1"/>
</dbReference>
<evidence type="ECO:0000256" key="4">
    <source>
        <dbReference type="ARBA" id="ARBA00011245"/>
    </source>
</evidence>
<dbReference type="PANTHER" id="PTHR11557">
    <property type="entry name" value="PORPHOBILINOGEN DEAMINASE"/>
    <property type="match status" value="1"/>
</dbReference>
<dbReference type="GO" id="GO:0004418">
    <property type="term" value="F:hydroxymethylbilane synthase activity"/>
    <property type="evidence" value="ECO:0007669"/>
    <property type="project" value="UniProtKB-UniRule"/>
</dbReference>
<dbReference type="Gene3D" id="3.30.160.40">
    <property type="entry name" value="Porphobilinogen deaminase, C-terminal domain"/>
    <property type="match status" value="1"/>
</dbReference>
<feature type="domain" description="Porphobilinogen deaminase N-terminal" evidence="9">
    <location>
        <begin position="9"/>
        <end position="219"/>
    </location>
</feature>
<evidence type="ECO:0000259" key="9">
    <source>
        <dbReference type="Pfam" id="PF01379"/>
    </source>
</evidence>
<accession>A0A0F5PTH8</accession>
<dbReference type="InterPro" id="IPR022418">
    <property type="entry name" value="Porphobilinogen_deaminase_C"/>
</dbReference>
<comment type="subunit">
    <text evidence="4 8">Monomer.</text>
</comment>
<name>A0A0F5PTH8_9HYPH</name>
<evidence type="ECO:0000259" key="10">
    <source>
        <dbReference type="Pfam" id="PF03900"/>
    </source>
</evidence>
<comment type="pathway">
    <text evidence="2">Porphyrin-containing compound metabolism; protoporphyrin-IX biosynthesis; coproporphyrinogen-III from 5-aminolevulinate: step 2/4.</text>
</comment>
<dbReference type="Pfam" id="PF03900">
    <property type="entry name" value="Porphobil_deamC"/>
    <property type="match status" value="1"/>
</dbReference>
<keyword evidence="6 8" id="KW-0627">Porphyrin biosynthesis</keyword>
<evidence type="ECO:0000256" key="2">
    <source>
        <dbReference type="ARBA" id="ARBA00004735"/>
    </source>
</evidence>
<dbReference type="EMBL" id="LAPV01000159">
    <property type="protein sequence ID" value="KKC31686.1"/>
    <property type="molecule type" value="Genomic_DNA"/>
</dbReference>
<evidence type="ECO:0000313" key="14">
    <source>
        <dbReference type="Proteomes" id="UP000182258"/>
    </source>
</evidence>
<dbReference type="PROSITE" id="PS00533">
    <property type="entry name" value="PORPHOBILINOGEN_DEAM"/>
    <property type="match status" value="1"/>
</dbReference>
<dbReference type="InterPro" id="IPR022417">
    <property type="entry name" value="Porphobilin_deaminase_N"/>
</dbReference>
<dbReference type="Gene3D" id="3.40.190.10">
    <property type="entry name" value="Periplasmic binding protein-like II"/>
    <property type="match status" value="2"/>
</dbReference>
<dbReference type="RefSeq" id="WP_046172462.1">
    <property type="nucleotide sequence ID" value="NZ_FOMB01000001.1"/>
</dbReference>
<reference evidence="11 13" key="1">
    <citation type="submission" date="2015-03" db="EMBL/GenBank/DDBJ databases">
        <authorList>
            <person name="Lepp D."/>
            <person name="Hassan Y.I."/>
            <person name="Li X.-Z."/>
            <person name="Zhou T."/>
        </authorList>
    </citation>
    <scope>NUCLEOTIDE SEQUENCE [LARGE SCALE GENOMIC DNA]</scope>
    <source>
        <strain evidence="11 13">Cr7-05</strain>
    </source>
</reference>
<dbReference type="InterPro" id="IPR000860">
    <property type="entry name" value="HemC"/>
</dbReference>